<reference evidence="1" key="1">
    <citation type="journal article" date="2023" name="Plant J.">
        <title>Genome sequences and population genomics provide insights into the demographic history, inbreeding, and mutation load of two 'living fossil' tree species of Dipteronia.</title>
        <authorList>
            <person name="Feng Y."/>
            <person name="Comes H.P."/>
            <person name="Chen J."/>
            <person name="Zhu S."/>
            <person name="Lu R."/>
            <person name="Zhang X."/>
            <person name="Li P."/>
            <person name="Qiu J."/>
            <person name="Olsen K.M."/>
            <person name="Qiu Y."/>
        </authorList>
    </citation>
    <scope>NUCLEOTIDE SEQUENCE</scope>
    <source>
        <strain evidence="1">KIB01</strain>
    </source>
</reference>
<dbReference type="Proteomes" id="UP001280121">
    <property type="component" value="Unassembled WGS sequence"/>
</dbReference>
<comment type="caution">
    <text evidence="1">The sequence shown here is derived from an EMBL/GenBank/DDBJ whole genome shotgun (WGS) entry which is preliminary data.</text>
</comment>
<dbReference type="AlphaFoldDB" id="A0AAD9WRL6"/>
<gene>
    <name evidence="1" type="ORF">Ddye_027623</name>
</gene>
<proteinExistence type="predicted"/>
<organism evidence="1 2">
    <name type="scientific">Dipteronia dyeriana</name>
    <dbReference type="NCBI Taxonomy" id="168575"/>
    <lineage>
        <taxon>Eukaryota</taxon>
        <taxon>Viridiplantae</taxon>
        <taxon>Streptophyta</taxon>
        <taxon>Embryophyta</taxon>
        <taxon>Tracheophyta</taxon>
        <taxon>Spermatophyta</taxon>
        <taxon>Magnoliopsida</taxon>
        <taxon>eudicotyledons</taxon>
        <taxon>Gunneridae</taxon>
        <taxon>Pentapetalae</taxon>
        <taxon>rosids</taxon>
        <taxon>malvids</taxon>
        <taxon>Sapindales</taxon>
        <taxon>Sapindaceae</taxon>
        <taxon>Hippocastanoideae</taxon>
        <taxon>Acereae</taxon>
        <taxon>Dipteronia</taxon>
    </lineage>
</organism>
<evidence type="ECO:0000313" key="1">
    <source>
        <dbReference type="EMBL" id="KAK2639828.1"/>
    </source>
</evidence>
<accession>A0AAD9WRL6</accession>
<sequence length="186" mass="21221">MDNQVGLEASLEEGEFKARDNHLCHVGRPLEEIQGINLFVDLSVQADGIQSPLRSEASHQLEVHAEGLAGVKFSRMVEILPSSGVSQGVLKRNERKSMGLINGQSMFRRSSEAYENMKQQNSELINKVVWNLEDEVVKVLEKGIAMRFNFYGRKKESIDIITKRDMNDNRFRVLVRRLVLKHNATR</sequence>
<dbReference type="EMBL" id="JANJYI010000008">
    <property type="protein sequence ID" value="KAK2639828.1"/>
    <property type="molecule type" value="Genomic_DNA"/>
</dbReference>
<protein>
    <submittedName>
        <fullName evidence="1">Uncharacterized protein</fullName>
    </submittedName>
</protein>
<name>A0AAD9WRL6_9ROSI</name>
<keyword evidence="2" id="KW-1185">Reference proteome</keyword>
<evidence type="ECO:0000313" key="2">
    <source>
        <dbReference type="Proteomes" id="UP001280121"/>
    </source>
</evidence>